<keyword evidence="2" id="KW-0479">Metal-binding</keyword>
<evidence type="ECO:0000313" key="6">
    <source>
        <dbReference type="EMBL" id="CAB4941454.1"/>
    </source>
</evidence>
<accession>A0A6J7BK46</accession>
<name>A0A6J7BK46_9ZZZZ</name>
<protein>
    <submittedName>
        <fullName evidence="5">Unannotated protein</fullName>
    </submittedName>
</protein>
<evidence type="ECO:0000313" key="7">
    <source>
        <dbReference type="EMBL" id="CAB5035939.1"/>
    </source>
</evidence>
<feature type="domain" description="HpcH/HpaI aldolase/citrate lyase" evidence="4">
    <location>
        <begin position="9"/>
        <end position="232"/>
    </location>
</feature>
<dbReference type="EMBL" id="CAFBND010000036">
    <property type="protein sequence ID" value="CAB4941454.1"/>
    <property type="molecule type" value="Genomic_DNA"/>
</dbReference>
<organism evidence="5">
    <name type="scientific">freshwater metagenome</name>
    <dbReference type="NCBI Taxonomy" id="449393"/>
    <lineage>
        <taxon>unclassified sequences</taxon>
        <taxon>metagenomes</taxon>
        <taxon>ecological metagenomes</taxon>
    </lineage>
</organism>
<dbReference type="Pfam" id="PF03328">
    <property type="entry name" value="HpcH_HpaI"/>
    <property type="match status" value="1"/>
</dbReference>
<sequence length="298" mass="32226">MTSRLARIRSMLFIPANKPQLAPKAVACGADAIIWDLEDAVPEAEKSRAREQLREHLETSADLPLKQFVRINGLDGVGALHDLAAITCPALAGVLVPKVTRPSDVTVVATLLSWFEAEAGLENGSVCVVPVLESASGMRLAYEISSASPRVAYVGGLGVAGGDVERALGFRWSREGTETLMMRSKILLDARSAGTHNPITGMWTDIGDLSGLREFARESRDLGYEGMLAIHPSHVPVINEEFGYGEHEMRRDIRLVEAMRVASAEGDGSTTFEGRMIDHAMSFAAAERLRAWGKAEEA</sequence>
<dbReference type="GO" id="GO:0003824">
    <property type="term" value="F:catalytic activity"/>
    <property type="evidence" value="ECO:0007669"/>
    <property type="project" value="InterPro"/>
</dbReference>
<reference evidence="5" key="1">
    <citation type="submission" date="2020-05" db="EMBL/GenBank/DDBJ databases">
        <authorList>
            <person name="Chiriac C."/>
            <person name="Salcher M."/>
            <person name="Ghai R."/>
            <person name="Kavagutti S V."/>
        </authorList>
    </citation>
    <scope>NUCLEOTIDE SEQUENCE</scope>
</reference>
<dbReference type="GO" id="GO:0000287">
    <property type="term" value="F:magnesium ion binding"/>
    <property type="evidence" value="ECO:0007669"/>
    <property type="project" value="TreeGrafter"/>
</dbReference>
<evidence type="ECO:0000313" key="5">
    <source>
        <dbReference type="EMBL" id="CAB4846046.1"/>
    </source>
</evidence>
<dbReference type="AlphaFoldDB" id="A0A6J7BK46"/>
<dbReference type="GO" id="GO:0006107">
    <property type="term" value="P:oxaloacetate metabolic process"/>
    <property type="evidence" value="ECO:0007669"/>
    <property type="project" value="TreeGrafter"/>
</dbReference>
<dbReference type="InterPro" id="IPR040442">
    <property type="entry name" value="Pyrv_kinase-like_dom_sf"/>
</dbReference>
<dbReference type="InterPro" id="IPR005000">
    <property type="entry name" value="Aldolase/citrate-lyase_domain"/>
</dbReference>
<evidence type="ECO:0000259" key="4">
    <source>
        <dbReference type="Pfam" id="PF03328"/>
    </source>
</evidence>
<evidence type="ECO:0000256" key="2">
    <source>
        <dbReference type="ARBA" id="ARBA00022723"/>
    </source>
</evidence>
<dbReference type="PIRSF" id="PIRSF015582">
    <property type="entry name" value="Cit_lyase_B"/>
    <property type="match status" value="1"/>
</dbReference>
<dbReference type="Gene3D" id="3.20.20.60">
    <property type="entry name" value="Phosphoenolpyruvate-binding domains"/>
    <property type="match status" value="1"/>
</dbReference>
<dbReference type="InterPro" id="IPR015813">
    <property type="entry name" value="Pyrv/PenolPyrv_kinase-like_dom"/>
</dbReference>
<evidence type="ECO:0000256" key="1">
    <source>
        <dbReference type="ARBA" id="ARBA00001946"/>
    </source>
</evidence>
<dbReference type="EMBL" id="CAFBPU010000033">
    <property type="protein sequence ID" value="CAB5035939.1"/>
    <property type="molecule type" value="Genomic_DNA"/>
</dbReference>
<dbReference type="InterPro" id="IPR011206">
    <property type="entry name" value="Citrate_lyase_beta/mcl1/mcl2"/>
</dbReference>
<dbReference type="EMBL" id="CAFBIZ010000004">
    <property type="protein sequence ID" value="CAB4846046.1"/>
    <property type="molecule type" value="Genomic_DNA"/>
</dbReference>
<evidence type="ECO:0000256" key="3">
    <source>
        <dbReference type="ARBA" id="ARBA00022842"/>
    </source>
</evidence>
<proteinExistence type="predicted"/>
<keyword evidence="3" id="KW-0460">Magnesium</keyword>
<dbReference type="PANTHER" id="PTHR32308:SF10">
    <property type="entry name" value="CITRATE LYASE SUBUNIT BETA"/>
    <property type="match status" value="1"/>
</dbReference>
<dbReference type="PANTHER" id="PTHR32308">
    <property type="entry name" value="LYASE BETA SUBUNIT, PUTATIVE (AFU_ORTHOLOGUE AFUA_4G13030)-RELATED"/>
    <property type="match status" value="1"/>
</dbReference>
<dbReference type="SUPFAM" id="SSF51621">
    <property type="entry name" value="Phosphoenolpyruvate/pyruvate domain"/>
    <property type="match status" value="1"/>
</dbReference>
<gene>
    <name evidence="5" type="ORF">UFOPK3268_00067</name>
    <name evidence="6" type="ORF">UFOPK3752_01094</name>
    <name evidence="7" type="ORF">UFOPK4150_01571</name>
</gene>
<comment type="cofactor">
    <cofactor evidence="1">
        <name>Mg(2+)</name>
        <dbReference type="ChEBI" id="CHEBI:18420"/>
    </cofactor>
</comment>